<dbReference type="InterPro" id="IPR036388">
    <property type="entry name" value="WH-like_DNA-bd_sf"/>
</dbReference>
<dbReference type="Gene3D" id="1.10.10.10">
    <property type="entry name" value="Winged helix-like DNA-binding domain superfamily/Winged helix DNA-binding domain"/>
    <property type="match status" value="1"/>
</dbReference>
<protein>
    <recommendedName>
        <fullName evidence="5">HTH hxlR-type domain-containing protein</fullName>
    </recommendedName>
</protein>
<gene>
    <name evidence="6" type="ORF">Pth03_71840</name>
</gene>
<dbReference type="GO" id="GO:0003677">
    <property type="term" value="F:DNA binding"/>
    <property type="evidence" value="ECO:0007669"/>
    <property type="project" value="UniProtKB-KW"/>
</dbReference>
<dbReference type="CDD" id="cd00090">
    <property type="entry name" value="HTH_ARSR"/>
    <property type="match status" value="1"/>
</dbReference>
<dbReference type="AlphaFoldDB" id="A0A8J3Y123"/>
<keyword evidence="3" id="KW-0804">Transcription</keyword>
<keyword evidence="1" id="KW-0805">Transcription regulation</keyword>
<evidence type="ECO:0000313" key="7">
    <source>
        <dbReference type="Proteomes" id="UP000605992"/>
    </source>
</evidence>
<dbReference type="Proteomes" id="UP000605992">
    <property type="component" value="Unassembled WGS sequence"/>
</dbReference>
<dbReference type="PANTHER" id="PTHR33204">
    <property type="entry name" value="TRANSCRIPTIONAL REGULATOR, MARR FAMILY"/>
    <property type="match status" value="1"/>
</dbReference>
<organism evidence="6 7">
    <name type="scientific">Planotetraspora thailandica</name>
    <dbReference type="NCBI Taxonomy" id="487172"/>
    <lineage>
        <taxon>Bacteria</taxon>
        <taxon>Bacillati</taxon>
        <taxon>Actinomycetota</taxon>
        <taxon>Actinomycetes</taxon>
        <taxon>Streptosporangiales</taxon>
        <taxon>Streptosporangiaceae</taxon>
        <taxon>Planotetraspora</taxon>
    </lineage>
</organism>
<dbReference type="PANTHER" id="PTHR33204:SF18">
    <property type="entry name" value="TRANSCRIPTIONAL REGULATORY PROTEIN"/>
    <property type="match status" value="1"/>
</dbReference>
<dbReference type="PROSITE" id="PS51118">
    <property type="entry name" value="HTH_HXLR"/>
    <property type="match status" value="1"/>
</dbReference>
<sequence length="170" mass="18781">MSTARRDPATLPGRPCSIASALELVGDRWALLAIREVMFGNHRFGEIARNTGAPRDRLAARLKDLVEAGVLERRPSEQDPRYEAYHLTEAGHELGPVTRALLAWGDKWAVTSPPMKMLHHDHPLTARTICTTCGEPVDPRDVTREMTLPDWNLAGPVTAGSTPRGDRHAH</sequence>
<name>A0A8J3Y123_9ACTN</name>
<dbReference type="InterPro" id="IPR002577">
    <property type="entry name" value="HTH_HxlR"/>
</dbReference>
<accession>A0A8J3Y123</accession>
<keyword evidence="2" id="KW-0238">DNA-binding</keyword>
<evidence type="ECO:0000256" key="4">
    <source>
        <dbReference type="SAM" id="MobiDB-lite"/>
    </source>
</evidence>
<feature type="domain" description="HTH hxlR-type" evidence="5">
    <location>
        <begin position="16"/>
        <end position="113"/>
    </location>
</feature>
<dbReference type="InterPro" id="IPR036390">
    <property type="entry name" value="WH_DNA-bd_sf"/>
</dbReference>
<keyword evidence="7" id="KW-1185">Reference proteome</keyword>
<dbReference type="Pfam" id="PF01638">
    <property type="entry name" value="HxlR"/>
    <property type="match status" value="1"/>
</dbReference>
<dbReference type="EMBL" id="BOOR01000071">
    <property type="protein sequence ID" value="GII58795.1"/>
    <property type="molecule type" value="Genomic_DNA"/>
</dbReference>
<feature type="region of interest" description="Disordered" evidence="4">
    <location>
        <begin position="151"/>
        <end position="170"/>
    </location>
</feature>
<evidence type="ECO:0000259" key="5">
    <source>
        <dbReference type="PROSITE" id="PS51118"/>
    </source>
</evidence>
<comment type="caution">
    <text evidence="6">The sequence shown here is derived from an EMBL/GenBank/DDBJ whole genome shotgun (WGS) entry which is preliminary data.</text>
</comment>
<proteinExistence type="predicted"/>
<dbReference type="RefSeq" id="WP_203948885.1">
    <property type="nucleotide sequence ID" value="NZ_BOOR01000071.1"/>
</dbReference>
<dbReference type="SUPFAM" id="SSF46785">
    <property type="entry name" value="Winged helix' DNA-binding domain"/>
    <property type="match status" value="1"/>
</dbReference>
<evidence type="ECO:0000256" key="2">
    <source>
        <dbReference type="ARBA" id="ARBA00023125"/>
    </source>
</evidence>
<evidence type="ECO:0000256" key="3">
    <source>
        <dbReference type="ARBA" id="ARBA00023163"/>
    </source>
</evidence>
<evidence type="ECO:0000313" key="6">
    <source>
        <dbReference type="EMBL" id="GII58795.1"/>
    </source>
</evidence>
<dbReference type="InterPro" id="IPR011991">
    <property type="entry name" value="ArsR-like_HTH"/>
</dbReference>
<evidence type="ECO:0000256" key="1">
    <source>
        <dbReference type="ARBA" id="ARBA00023015"/>
    </source>
</evidence>
<reference evidence="6" key="1">
    <citation type="submission" date="2021-01" db="EMBL/GenBank/DDBJ databases">
        <title>Whole genome shotgun sequence of Planotetraspora thailandica NBRC 104271.</title>
        <authorList>
            <person name="Komaki H."/>
            <person name="Tamura T."/>
        </authorList>
    </citation>
    <scope>NUCLEOTIDE SEQUENCE</scope>
    <source>
        <strain evidence="6">NBRC 104271</strain>
    </source>
</reference>